<dbReference type="Proteomes" id="UP000198926">
    <property type="component" value="Unassembled WGS sequence"/>
</dbReference>
<keyword evidence="2" id="KW-1185">Reference proteome</keyword>
<dbReference type="GO" id="GO:0003677">
    <property type="term" value="F:DNA binding"/>
    <property type="evidence" value="ECO:0007669"/>
    <property type="project" value="InterPro"/>
</dbReference>
<sequence length="201" mass="22683">METPNLPAIRALRPAWNKGRIVGQKRPLKPKHVWAIRVRLELAENHRDLALFNMAIDSKLRGCDLVKMKVVDVMASGQIEERASVLQSKTQKPVRFEISEGTRASVEKWMEDELMIGSSIFGRAAFTSGCTSQHANMLGSSGIGSHRSDLRQAPMGPIRCDEPKLLRYTRRRAICVPFSSFWAIPRWTVRSDTLASNLRMP</sequence>
<dbReference type="AlphaFoldDB" id="A0A1I6L520"/>
<gene>
    <name evidence="1" type="ORF">SAMN05444714_0200</name>
</gene>
<evidence type="ECO:0000313" key="2">
    <source>
        <dbReference type="Proteomes" id="UP000198926"/>
    </source>
</evidence>
<dbReference type="InterPro" id="IPR011010">
    <property type="entry name" value="DNA_brk_join_enz"/>
</dbReference>
<protein>
    <recommendedName>
        <fullName evidence="3">Phage integrase family protein</fullName>
    </recommendedName>
</protein>
<dbReference type="EMBL" id="FOZM01000001">
    <property type="protein sequence ID" value="SFR98581.1"/>
    <property type="molecule type" value="Genomic_DNA"/>
</dbReference>
<organism evidence="1 2">
    <name type="scientific">Yoonia litorea</name>
    <dbReference type="NCBI Taxonomy" id="1123755"/>
    <lineage>
        <taxon>Bacteria</taxon>
        <taxon>Pseudomonadati</taxon>
        <taxon>Pseudomonadota</taxon>
        <taxon>Alphaproteobacteria</taxon>
        <taxon>Rhodobacterales</taxon>
        <taxon>Paracoccaceae</taxon>
        <taxon>Yoonia</taxon>
    </lineage>
</organism>
<accession>A0A1I6L520</accession>
<evidence type="ECO:0000313" key="1">
    <source>
        <dbReference type="EMBL" id="SFR98581.1"/>
    </source>
</evidence>
<evidence type="ECO:0008006" key="3">
    <source>
        <dbReference type="Google" id="ProtNLM"/>
    </source>
</evidence>
<reference evidence="1 2" key="1">
    <citation type="submission" date="2016-10" db="EMBL/GenBank/DDBJ databases">
        <authorList>
            <person name="de Groot N.N."/>
        </authorList>
    </citation>
    <scope>NUCLEOTIDE SEQUENCE [LARGE SCALE GENOMIC DNA]</scope>
    <source>
        <strain evidence="1 2">DSM 29433</strain>
    </source>
</reference>
<proteinExistence type="predicted"/>
<dbReference type="STRING" id="1123755.SAMN05444714_0200"/>
<dbReference type="SUPFAM" id="SSF56349">
    <property type="entry name" value="DNA breaking-rejoining enzymes"/>
    <property type="match status" value="1"/>
</dbReference>
<name>A0A1I6L520_9RHOB</name>